<dbReference type="RefSeq" id="WP_381168016.1">
    <property type="nucleotide sequence ID" value="NZ_JBHSFK010000002.1"/>
</dbReference>
<evidence type="ECO:0000256" key="1">
    <source>
        <dbReference type="SAM" id="MobiDB-lite"/>
    </source>
</evidence>
<proteinExistence type="predicted"/>
<dbReference type="Proteomes" id="UP001595839">
    <property type="component" value="Unassembled WGS sequence"/>
</dbReference>
<protein>
    <submittedName>
        <fullName evidence="2">Uncharacterized protein</fullName>
    </submittedName>
</protein>
<accession>A0ABV9AGK9</accession>
<dbReference type="EMBL" id="JBHSFK010000002">
    <property type="protein sequence ID" value="MFC4498587.1"/>
    <property type="molecule type" value="Genomic_DNA"/>
</dbReference>
<feature type="region of interest" description="Disordered" evidence="1">
    <location>
        <begin position="275"/>
        <end position="304"/>
    </location>
</feature>
<feature type="compositionally biased region" description="Low complexity" evidence="1">
    <location>
        <begin position="282"/>
        <end position="293"/>
    </location>
</feature>
<gene>
    <name evidence="2" type="ORF">ACFPIH_03445</name>
</gene>
<organism evidence="2 3">
    <name type="scientific">Streptomyces vulcanius</name>
    <dbReference type="NCBI Taxonomy" id="1441876"/>
    <lineage>
        <taxon>Bacteria</taxon>
        <taxon>Bacillati</taxon>
        <taxon>Actinomycetota</taxon>
        <taxon>Actinomycetes</taxon>
        <taxon>Kitasatosporales</taxon>
        <taxon>Streptomycetaceae</taxon>
        <taxon>Streptomyces</taxon>
    </lineage>
</organism>
<sequence>MIFYFAGAEIPSHRGLLAAEGVPHVGMSYMGLRRRVKFSKPWSIAEHYTPEQSVFLDSGCHTLNRAGVEVTPEEIQDIATHYDEFVEQNVDRVQVYVEFDALPMGRDWIEARRQHLDPEKSIVVWHEEWGLDVLKRMADQFPYIAVGQGTCGDRDIIPTLRSLSRQIKLHGMGFSSPPLMLAADWYSVSSTTWLSAAQHGETFVWTGNEMKRYPARYKGQARKRHRTLITGAGLDVDLIDADDATENLRLSLWSWQHQIAHISQRHGKGVTATVLTPGSGNAESSATTVTATSSEEEHEGVTEPPATRVKKLLPGIATEEFTHRYTDPDTGERRTRTEHRINAVDPGVRVCDGCFLAQKCPEYQPGESCAYEMPVRVRTKEQYIALLDSMISMQAMRVFSMRMSEEVEGGYADPNLSQEMDRLAKFVKLKSDIEESGFTFSMKMQSKDNAEVGLISRLFGPKSDGPPALSPAGTVSAEQAFSQMGIMDAEIVEEPVPRE</sequence>
<name>A0ABV9AGK9_9ACTN</name>
<evidence type="ECO:0000313" key="2">
    <source>
        <dbReference type="EMBL" id="MFC4498587.1"/>
    </source>
</evidence>
<keyword evidence="3" id="KW-1185">Reference proteome</keyword>
<comment type="caution">
    <text evidence="2">The sequence shown here is derived from an EMBL/GenBank/DDBJ whole genome shotgun (WGS) entry which is preliminary data.</text>
</comment>
<evidence type="ECO:0000313" key="3">
    <source>
        <dbReference type="Proteomes" id="UP001595839"/>
    </source>
</evidence>
<reference evidence="3" key="1">
    <citation type="journal article" date="2019" name="Int. J. Syst. Evol. Microbiol.">
        <title>The Global Catalogue of Microorganisms (GCM) 10K type strain sequencing project: providing services to taxonomists for standard genome sequencing and annotation.</title>
        <authorList>
            <consortium name="The Broad Institute Genomics Platform"/>
            <consortium name="The Broad Institute Genome Sequencing Center for Infectious Disease"/>
            <person name="Wu L."/>
            <person name="Ma J."/>
        </authorList>
    </citation>
    <scope>NUCLEOTIDE SEQUENCE [LARGE SCALE GENOMIC DNA]</scope>
    <source>
        <strain evidence="3">CGMCC 4.7177</strain>
    </source>
</reference>